<dbReference type="Pfam" id="PF00248">
    <property type="entry name" value="Aldo_ket_red"/>
    <property type="match status" value="1"/>
</dbReference>
<dbReference type="InterPro" id="IPR018170">
    <property type="entry name" value="Aldo/ket_reductase_CS"/>
</dbReference>
<evidence type="ECO:0000256" key="1">
    <source>
        <dbReference type="ARBA" id="ARBA00007905"/>
    </source>
</evidence>
<dbReference type="Gene3D" id="3.20.20.100">
    <property type="entry name" value="NADP-dependent oxidoreductase domain"/>
    <property type="match status" value="1"/>
</dbReference>
<keyword evidence="2" id="KW-0521">NADP</keyword>
<evidence type="ECO:0000256" key="6">
    <source>
        <dbReference type="PIRSR" id="PIRSR000097-3"/>
    </source>
</evidence>
<dbReference type="GO" id="GO:0016616">
    <property type="term" value="F:oxidoreductase activity, acting on the CH-OH group of donors, NAD or NADP as acceptor"/>
    <property type="evidence" value="ECO:0007669"/>
    <property type="project" value="UniProtKB-ARBA"/>
</dbReference>
<dbReference type="PANTHER" id="PTHR43827">
    <property type="entry name" value="2,5-DIKETO-D-GLUCONIC ACID REDUCTASE"/>
    <property type="match status" value="1"/>
</dbReference>
<feature type="site" description="Lowers pKa of active site Tyr" evidence="6">
    <location>
        <position position="77"/>
    </location>
</feature>
<evidence type="ECO:0000259" key="7">
    <source>
        <dbReference type="Pfam" id="PF00248"/>
    </source>
</evidence>
<dbReference type="OrthoDB" id="416253at2759"/>
<dbReference type="AlphaFoldDB" id="A0A250XF05"/>
<keyword evidence="3" id="KW-0560">Oxidoreductase</keyword>
<name>A0A250XF05_9CHLO</name>
<dbReference type="EMBL" id="BEGY01000066">
    <property type="protein sequence ID" value="GAX81499.1"/>
    <property type="molecule type" value="Genomic_DNA"/>
</dbReference>
<dbReference type="InterPro" id="IPR023210">
    <property type="entry name" value="NADP_OxRdtase_dom"/>
</dbReference>
<dbReference type="PRINTS" id="PR00069">
    <property type="entry name" value="ALDKETRDTASE"/>
</dbReference>
<sequence>MEFVDRMLTLRNGVEMPKIGLGTFRSSPEEINLAVTTALQMGIMHIDTASIYKNQEAIGQAIKDTKTPRSKVFVTSKISPYQQGRQKAYAACVDILEKLDLGYVDLVLVHWPGASKTPPDSELNSTLRAETWQVMEEFHRQGKFKSIGVSNYEERHIQELLNHASVPPAVNQFEVHPRRPCTALRKACSSAGIQVVAYASMGAGQLLESQKVITTAHAINRSPAQVLLRWGLLKGCAVIPKSVRPERISGFSEAALLDGWSAEEDEEVLKLDSLEDGHKYCWDPSDIR</sequence>
<dbReference type="PROSITE" id="PS00062">
    <property type="entry name" value="ALDOKETO_REDUCTASE_2"/>
    <property type="match status" value="1"/>
</dbReference>
<dbReference type="Proteomes" id="UP000232323">
    <property type="component" value="Unassembled WGS sequence"/>
</dbReference>
<evidence type="ECO:0000313" key="9">
    <source>
        <dbReference type="Proteomes" id="UP000232323"/>
    </source>
</evidence>
<accession>A0A250XF05</accession>
<dbReference type="InterPro" id="IPR036812">
    <property type="entry name" value="NAD(P)_OxRdtase_dom_sf"/>
</dbReference>
<gene>
    <name evidence="8" type="ORF">CEUSTIGMA_g8927.t1</name>
</gene>
<feature type="active site" description="Proton donor" evidence="4">
    <location>
        <position position="52"/>
    </location>
</feature>
<evidence type="ECO:0000256" key="5">
    <source>
        <dbReference type="PIRSR" id="PIRSR000097-2"/>
    </source>
</evidence>
<organism evidence="8 9">
    <name type="scientific">Chlamydomonas eustigma</name>
    <dbReference type="NCBI Taxonomy" id="1157962"/>
    <lineage>
        <taxon>Eukaryota</taxon>
        <taxon>Viridiplantae</taxon>
        <taxon>Chlorophyta</taxon>
        <taxon>core chlorophytes</taxon>
        <taxon>Chlorophyceae</taxon>
        <taxon>CS clade</taxon>
        <taxon>Chlamydomonadales</taxon>
        <taxon>Chlamydomonadaceae</taxon>
        <taxon>Chlamydomonas</taxon>
    </lineage>
</organism>
<feature type="binding site" evidence="5">
    <location>
        <position position="110"/>
    </location>
    <ligand>
        <name>substrate</name>
    </ligand>
</feature>
<evidence type="ECO:0000256" key="4">
    <source>
        <dbReference type="PIRSR" id="PIRSR000097-1"/>
    </source>
</evidence>
<comment type="caution">
    <text evidence="8">The sequence shown here is derived from an EMBL/GenBank/DDBJ whole genome shotgun (WGS) entry which is preliminary data.</text>
</comment>
<evidence type="ECO:0000256" key="3">
    <source>
        <dbReference type="ARBA" id="ARBA00023002"/>
    </source>
</evidence>
<proteinExistence type="inferred from homology"/>
<evidence type="ECO:0000313" key="8">
    <source>
        <dbReference type="EMBL" id="GAX81499.1"/>
    </source>
</evidence>
<evidence type="ECO:0000256" key="2">
    <source>
        <dbReference type="ARBA" id="ARBA00022857"/>
    </source>
</evidence>
<protein>
    <recommendedName>
        <fullName evidence="7">NADP-dependent oxidoreductase domain-containing protein</fullName>
    </recommendedName>
</protein>
<dbReference type="PANTHER" id="PTHR43827:SF3">
    <property type="entry name" value="NADP-DEPENDENT OXIDOREDUCTASE DOMAIN-CONTAINING PROTEIN"/>
    <property type="match status" value="1"/>
</dbReference>
<reference evidence="8 9" key="1">
    <citation type="submission" date="2017-08" db="EMBL/GenBank/DDBJ databases">
        <title>Acidophilic green algal genome provides insights into adaptation to an acidic environment.</title>
        <authorList>
            <person name="Hirooka S."/>
            <person name="Hirose Y."/>
            <person name="Kanesaki Y."/>
            <person name="Higuchi S."/>
            <person name="Fujiwara T."/>
            <person name="Onuma R."/>
            <person name="Era A."/>
            <person name="Ohbayashi R."/>
            <person name="Uzuka A."/>
            <person name="Nozaki H."/>
            <person name="Yoshikawa H."/>
            <person name="Miyagishima S.Y."/>
        </authorList>
    </citation>
    <scope>NUCLEOTIDE SEQUENCE [LARGE SCALE GENOMIC DNA]</scope>
    <source>
        <strain evidence="8 9">NIES-2499</strain>
    </source>
</reference>
<comment type="similarity">
    <text evidence="1">Belongs to the aldo/keto reductase family.</text>
</comment>
<keyword evidence="9" id="KW-1185">Reference proteome</keyword>
<dbReference type="FunFam" id="3.20.20.100:FF:000002">
    <property type="entry name" value="2,5-diketo-D-gluconic acid reductase A"/>
    <property type="match status" value="1"/>
</dbReference>
<dbReference type="STRING" id="1157962.A0A250XF05"/>
<dbReference type="InterPro" id="IPR020471">
    <property type="entry name" value="AKR"/>
</dbReference>
<feature type="domain" description="NADP-dependent oxidoreductase" evidence="7">
    <location>
        <begin position="18"/>
        <end position="251"/>
    </location>
</feature>
<dbReference type="PIRSF" id="PIRSF000097">
    <property type="entry name" value="AKR"/>
    <property type="match status" value="1"/>
</dbReference>
<dbReference type="SUPFAM" id="SSF51430">
    <property type="entry name" value="NAD(P)-linked oxidoreductase"/>
    <property type="match status" value="1"/>
</dbReference>